<name>A0A5J4KZX8_9ZZZZ</name>
<dbReference type="InterPro" id="IPR000760">
    <property type="entry name" value="Inositol_monophosphatase-like"/>
</dbReference>
<evidence type="ECO:0008006" key="2">
    <source>
        <dbReference type="Google" id="ProtNLM"/>
    </source>
</evidence>
<evidence type="ECO:0000313" key="1">
    <source>
        <dbReference type="EMBL" id="GER92612.1"/>
    </source>
</evidence>
<dbReference type="EMBL" id="BLAB01000001">
    <property type="protein sequence ID" value="GER92612.1"/>
    <property type="molecule type" value="Genomic_DNA"/>
</dbReference>
<dbReference type="Pfam" id="PF00459">
    <property type="entry name" value="Inositol_P"/>
    <property type="match status" value="1"/>
</dbReference>
<gene>
    <name evidence="1" type="ORF">A45J_0330</name>
</gene>
<dbReference type="GO" id="GO:0007165">
    <property type="term" value="P:signal transduction"/>
    <property type="evidence" value="ECO:0007669"/>
    <property type="project" value="TreeGrafter"/>
</dbReference>
<dbReference type="GO" id="GO:0008934">
    <property type="term" value="F:inositol monophosphate 1-phosphatase activity"/>
    <property type="evidence" value="ECO:0007669"/>
    <property type="project" value="TreeGrafter"/>
</dbReference>
<dbReference type="Gene3D" id="3.30.540.10">
    <property type="entry name" value="Fructose-1,6-Bisphosphatase, subunit A, domain 1"/>
    <property type="match status" value="1"/>
</dbReference>
<protein>
    <recommendedName>
        <fullName evidence="2">Inositol monophosphatase</fullName>
    </recommendedName>
</protein>
<reference evidence="1" key="1">
    <citation type="submission" date="2019-10" db="EMBL/GenBank/DDBJ databases">
        <title>Metagenomic sequencing of thiosulfate-disproportionating enrichment culture.</title>
        <authorList>
            <person name="Umezawa K."/>
            <person name="Kojima H."/>
            <person name="Fukui M."/>
        </authorList>
    </citation>
    <scope>NUCLEOTIDE SEQUENCE</scope>
    <source>
        <strain evidence="1">45J</strain>
    </source>
</reference>
<dbReference type="AlphaFoldDB" id="A0A5J4KZX8"/>
<comment type="caution">
    <text evidence="1">The sequence shown here is derived from an EMBL/GenBank/DDBJ whole genome shotgun (WGS) entry which is preliminary data.</text>
</comment>
<dbReference type="PANTHER" id="PTHR20854">
    <property type="entry name" value="INOSITOL MONOPHOSPHATASE"/>
    <property type="match status" value="1"/>
</dbReference>
<dbReference type="Gene3D" id="3.40.190.80">
    <property type="match status" value="1"/>
</dbReference>
<dbReference type="SUPFAM" id="SSF56655">
    <property type="entry name" value="Carbohydrate phosphatase"/>
    <property type="match status" value="1"/>
</dbReference>
<dbReference type="GO" id="GO:0006020">
    <property type="term" value="P:inositol metabolic process"/>
    <property type="evidence" value="ECO:0007669"/>
    <property type="project" value="TreeGrafter"/>
</dbReference>
<dbReference type="PANTHER" id="PTHR20854:SF4">
    <property type="entry name" value="INOSITOL-1-MONOPHOSPHATASE-RELATED"/>
    <property type="match status" value="1"/>
</dbReference>
<sequence>MKVEHLRHIGKQLFAEIGKTRLKPFTSESLGKGAGGDRTFPIDKKAEDIIISSLQSLNEPLSIISEEAGLEEIKGGGRKVLIDPIDGSKNAITGIPFYCTSIAVSDGDSIGSIFMGYVINLLTGDEFWAEKGKGAFFNGERIYTQKDDIFYLIAYEAQSPKNDIPKIMKLLAEAWRTRCWGAMALDISYLAYGAVSVFVTPSLSRSFDFASGYLLVEEAGGVFTDINGKSIDSVEIGLKRSAPLLASGNKQLHEKALKLLNM</sequence>
<organism evidence="1">
    <name type="scientific">hot springs metagenome</name>
    <dbReference type="NCBI Taxonomy" id="433727"/>
    <lineage>
        <taxon>unclassified sequences</taxon>
        <taxon>metagenomes</taxon>
        <taxon>ecological metagenomes</taxon>
    </lineage>
</organism>
<proteinExistence type="predicted"/>
<dbReference type="PRINTS" id="PR00377">
    <property type="entry name" value="IMPHPHTASES"/>
</dbReference>
<accession>A0A5J4KZX8</accession>